<dbReference type="Pfam" id="PF00072">
    <property type="entry name" value="Response_reg"/>
    <property type="match status" value="1"/>
</dbReference>
<keyword evidence="1 5" id="KW-0597">Phosphoprotein</keyword>
<dbReference type="PATRIC" id="fig|997296.3.peg.2679"/>
<reference evidence="7 8" key="1">
    <citation type="journal article" date="2012" name="Appl. Environ. Microbiol.">
        <title>Genome Sequence of Thermotolerant Bacillus methanolicus: Features and Regulation Related to Methylotrophy and Production of L-Lysine and L-Glutamate from Methanol.</title>
        <authorList>
            <person name="Heggeset T.M."/>
            <person name="Krog A."/>
            <person name="Balzer S."/>
            <person name="Wentzel A."/>
            <person name="Ellingsen T.E."/>
            <person name="Brautaset T."/>
        </authorList>
    </citation>
    <scope>NUCLEOTIDE SEQUENCE [LARGE SCALE GENOMIC DNA]</scope>
    <source>
        <strain evidence="7 8">PB1</strain>
    </source>
</reference>
<evidence type="ECO:0000256" key="3">
    <source>
        <dbReference type="ARBA" id="ARBA00023125"/>
    </source>
</evidence>
<keyword evidence="4" id="KW-0804">Transcription</keyword>
<evidence type="ECO:0000256" key="4">
    <source>
        <dbReference type="ARBA" id="ARBA00023163"/>
    </source>
</evidence>
<name>I3DW01_BACMT</name>
<evidence type="ECO:0000259" key="6">
    <source>
        <dbReference type="PROSITE" id="PS50110"/>
    </source>
</evidence>
<proteinExistence type="predicted"/>
<dbReference type="GO" id="GO:0003677">
    <property type="term" value="F:DNA binding"/>
    <property type="evidence" value="ECO:0007669"/>
    <property type="project" value="UniProtKB-KW"/>
</dbReference>
<feature type="domain" description="Response regulatory" evidence="6">
    <location>
        <begin position="3"/>
        <end position="118"/>
    </location>
</feature>
<dbReference type="SUPFAM" id="SSF52172">
    <property type="entry name" value="CheY-like"/>
    <property type="match status" value="1"/>
</dbReference>
<dbReference type="eggNOG" id="COG2197">
    <property type="taxonomic scope" value="Bacteria"/>
</dbReference>
<dbReference type="InterPro" id="IPR001789">
    <property type="entry name" value="Sig_transdc_resp-reg_receiver"/>
</dbReference>
<evidence type="ECO:0000256" key="2">
    <source>
        <dbReference type="ARBA" id="ARBA00023015"/>
    </source>
</evidence>
<dbReference type="InterPro" id="IPR058245">
    <property type="entry name" value="NreC/VraR/RcsB-like_REC"/>
</dbReference>
<accession>I3DW01</accession>
<dbReference type="EMBL" id="AFEU01000003">
    <property type="protein sequence ID" value="EIJ78422.1"/>
    <property type="molecule type" value="Genomic_DNA"/>
</dbReference>
<dbReference type="SMART" id="SM00448">
    <property type="entry name" value="REC"/>
    <property type="match status" value="1"/>
</dbReference>
<keyword evidence="8" id="KW-1185">Reference proteome</keyword>
<dbReference type="CDD" id="cd17535">
    <property type="entry name" value="REC_NarL-like"/>
    <property type="match status" value="1"/>
</dbReference>
<gene>
    <name evidence="7" type="ORF">PB1_12719</name>
</gene>
<feature type="modified residue" description="4-aspartylphosphate" evidence="5">
    <location>
        <position position="53"/>
    </location>
</feature>
<dbReference type="AlphaFoldDB" id="I3DW01"/>
<comment type="caution">
    <text evidence="7">The sequence shown here is derived from an EMBL/GenBank/DDBJ whole genome shotgun (WGS) entry which is preliminary data.</text>
</comment>
<evidence type="ECO:0000256" key="1">
    <source>
        <dbReference type="ARBA" id="ARBA00022553"/>
    </source>
</evidence>
<evidence type="ECO:0000313" key="7">
    <source>
        <dbReference type="EMBL" id="EIJ78422.1"/>
    </source>
</evidence>
<dbReference type="STRING" id="997296.PB1_12719"/>
<dbReference type="GO" id="GO:0010468">
    <property type="term" value="P:regulation of gene expression"/>
    <property type="evidence" value="ECO:0007669"/>
    <property type="project" value="UniProtKB-ARBA"/>
</dbReference>
<dbReference type="GO" id="GO:0000160">
    <property type="term" value="P:phosphorelay signal transduction system"/>
    <property type="evidence" value="ECO:0007669"/>
    <property type="project" value="InterPro"/>
</dbReference>
<protein>
    <submittedName>
        <fullName evidence="7">LuxR family two component transcriptional regulator</fullName>
    </submittedName>
</protein>
<evidence type="ECO:0000256" key="5">
    <source>
        <dbReference type="PROSITE-ProRule" id="PRU00169"/>
    </source>
</evidence>
<evidence type="ECO:0000313" key="8">
    <source>
        <dbReference type="Proteomes" id="UP000010523"/>
    </source>
</evidence>
<dbReference type="PANTHER" id="PTHR43214:SF1">
    <property type="entry name" value="TRANSCRIPTIONAL REGULATORY PROTEIN COMA"/>
    <property type="match status" value="1"/>
</dbReference>
<dbReference type="PROSITE" id="PS50110">
    <property type="entry name" value="RESPONSE_REGULATORY"/>
    <property type="match status" value="1"/>
</dbReference>
<dbReference type="Proteomes" id="UP000010523">
    <property type="component" value="Unassembled WGS sequence"/>
</dbReference>
<sequence>MINILIVDDHLSIFEVTKMLLEQEPDFNISIENSSLNALNKIELQHYDILLFDLYMPHLNGLELTKKALVYNQDLIVLIYTGFDIKPHFNLLVEAGVSGFLSKTSSREELVIGLRSALRQQVVLPLSLVRELRRPGIVSGGTNSQDTVILTKTEEDILAELSKGKNTREMANSLSMSQRSLEYCSTKSLGLGRGSIQSQKPKSSALYQKRSCRQYVSNYMDSYWYRFC</sequence>
<dbReference type="InterPro" id="IPR011006">
    <property type="entry name" value="CheY-like_superfamily"/>
</dbReference>
<organism evidence="7 8">
    <name type="scientific">Bacillus methanolicus PB1</name>
    <dbReference type="NCBI Taxonomy" id="997296"/>
    <lineage>
        <taxon>Bacteria</taxon>
        <taxon>Bacillati</taxon>
        <taxon>Bacillota</taxon>
        <taxon>Bacilli</taxon>
        <taxon>Bacillales</taxon>
        <taxon>Bacillaceae</taxon>
        <taxon>Bacillus</taxon>
    </lineage>
</organism>
<keyword evidence="2" id="KW-0805">Transcription regulation</keyword>
<keyword evidence="3" id="KW-0238">DNA-binding</keyword>
<dbReference type="PANTHER" id="PTHR43214">
    <property type="entry name" value="TWO-COMPONENT RESPONSE REGULATOR"/>
    <property type="match status" value="1"/>
</dbReference>
<dbReference type="Gene3D" id="3.40.50.2300">
    <property type="match status" value="1"/>
</dbReference>
<dbReference type="RefSeq" id="WP_004436854.1">
    <property type="nucleotide sequence ID" value="NZ_AFEU01000003.1"/>
</dbReference>
<dbReference type="InterPro" id="IPR039420">
    <property type="entry name" value="WalR-like"/>
</dbReference>